<evidence type="ECO:0000313" key="2">
    <source>
        <dbReference type="Proteomes" id="UP000266178"/>
    </source>
</evidence>
<dbReference type="PANTHER" id="PTHR34374:SF1">
    <property type="entry name" value="LARGE RIBOSOMAL RNA SUBUNIT ACCUMULATION PROTEIN YCED HOMOLOG 1, CHLOROPLASTIC"/>
    <property type="match status" value="1"/>
</dbReference>
<organism evidence="1 2">
    <name type="scientific">Meiothermus granaticius NBRC 107808</name>
    <dbReference type="NCBI Taxonomy" id="1227551"/>
    <lineage>
        <taxon>Bacteria</taxon>
        <taxon>Thermotogati</taxon>
        <taxon>Deinococcota</taxon>
        <taxon>Deinococci</taxon>
        <taxon>Thermales</taxon>
        <taxon>Thermaceae</taxon>
        <taxon>Meiothermus</taxon>
    </lineage>
</organism>
<dbReference type="OrthoDB" id="9790372at2"/>
<accession>A0A399FD24</accession>
<protein>
    <recommendedName>
        <fullName evidence="3">DUF177 domain-containing protein</fullName>
    </recommendedName>
</protein>
<dbReference type="InterPro" id="IPR003772">
    <property type="entry name" value="YceD"/>
</dbReference>
<evidence type="ECO:0008006" key="3">
    <source>
        <dbReference type="Google" id="ProtNLM"/>
    </source>
</evidence>
<sequence length="186" mass="20626">MNPSQPIHINLARLLREGGSAEAEGAIQEALDLGGEALPLEGQAPWRVSVTRVSGEHEYEFWMSGEITGNAILECRRCLTPTPTPIRAYFQNLLRYAPGVEGLEVLEQDDEEIFLFGHPNLDLQPLLTEAFALELPITVLCKEDCKGLCPVCGANRNQTDCGHLEPSSRLGNELERWLDHLDPPQN</sequence>
<keyword evidence="2" id="KW-1185">Reference proteome</keyword>
<dbReference type="PANTHER" id="PTHR34374">
    <property type="entry name" value="LARGE RIBOSOMAL RNA SUBUNIT ACCUMULATION PROTEIN YCED HOMOLOG 1, CHLOROPLASTIC"/>
    <property type="match status" value="1"/>
</dbReference>
<proteinExistence type="predicted"/>
<gene>
    <name evidence="1" type="ORF">Mgrana_01065</name>
</gene>
<dbReference type="RefSeq" id="WP_119356575.1">
    <property type="nucleotide sequence ID" value="NZ_BJXM01000003.1"/>
</dbReference>
<evidence type="ECO:0000313" key="1">
    <source>
        <dbReference type="EMBL" id="RIH92942.1"/>
    </source>
</evidence>
<comment type="caution">
    <text evidence="1">The sequence shown here is derived from an EMBL/GenBank/DDBJ whole genome shotgun (WGS) entry which is preliminary data.</text>
</comment>
<dbReference type="AlphaFoldDB" id="A0A399FD24"/>
<name>A0A399FD24_9DEIN</name>
<reference evidence="1 2" key="1">
    <citation type="submission" date="2018-08" db="EMBL/GenBank/DDBJ databases">
        <title>Meiothermus granaticius genome AF-68 sequencing project.</title>
        <authorList>
            <person name="Da Costa M.S."/>
            <person name="Albuquerque L."/>
            <person name="Raposo P."/>
            <person name="Froufe H.J.C."/>
            <person name="Barroso C.S."/>
            <person name="Egas C."/>
        </authorList>
    </citation>
    <scope>NUCLEOTIDE SEQUENCE [LARGE SCALE GENOMIC DNA]</scope>
    <source>
        <strain evidence="1 2">AF-68</strain>
    </source>
</reference>
<dbReference type="Proteomes" id="UP000266178">
    <property type="component" value="Unassembled WGS sequence"/>
</dbReference>
<dbReference type="Pfam" id="PF02620">
    <property type="entry name" value="YceD"/>
    <property type="match status" value="1"/>
</dbReference>
<dbReference type="EMBL" id="QWLB01000011">
    <property type="protein sequence ID" value="RIH92942.1"/>
    <property type="molecule type" value="Genomic_DNA"/>
</dbReference>